<dbReference type="STRING" id="226506.SAMN04488519_107103"/>
<dbReference type="Proteomes" id="UP000199564">
    <property type="component" value="Unassembled WGS sequence"/>
</dbReference>
<gene>
    <name evidence="1" type="ORF">SAMN04488519_107103</name>
</gene>
<organism evidence="1 2">
    <name type="scientific">Algoriphagus ornithinivorans</name>
    <dbReference type="NCBI Taxonomy" id="226506"/>
    <lineage>
        <taxon>Bacteria</taxon>
        <taxon>Pseudomonadati</taxon>
        <taxon>Bacteroidota</taxon>
        <taxon>Cytophagia</taxon>
        <taxon>Cytophagales</taxon>
        <taxon>Cyclobacteriaceae</taxon>
        <taxon>Algoriphagus</taxon>
    </lineage>
</organism>
<evidence type="ECO:0000313" key="2">
    <source>
        <dbReference type="Proteomes" id="UP000199564"/>
    </source>
</evidence>
<dbReference type="AlphaFoldDB" id="A0A1I5HKL9"/>
<reference evidence="2" key="1">
    <citation type="submission" date="2016-10" db="EMBL/GenBank/DDBJ databases">
        <authorList>
            <person name="Varghese N."/>
            <person name="Submissions S."/>
        </authorList>
    </citation>
    <scope>NUCLEOTIDE SEQUENCE [LARGE SCALE GENOMIC DNA]</scope>
    <source>
        <strain evidence="2">DSM 15282</strain>
    </source>
</reference>
<dbReference type="RefSeq" id="WP_091654511.1">
    <property type="nucleotide sequence ID" value="NZ_FOVW01000007.1"/>
</dbReference>
<sequence length="314" mass="36782">MKVIIHNISNYYSSYYLHGLIKVHESHFSASKEFSSFNNRGYIVFEINGKLGVIDNHDPIGVNEELYEKSDFYFVTNKVKGNPSYEREKVFPLFPHYPIDVRSSYLKLFGIHPFLKLRPIDFLKELYAQSLRPLYNSEQFQYHGSNYVFFSGSIWKKEPFANQLRATFIQACKDHPMINFEGGFVERKDGQHGGYDHLLNTKKYKPREFASLSRQSRIIFNNPAVLGAVSWRLAESQNLSSFVLSFPFDIHLPKYPLHGEEIHMINSLEEISESIDYIMKNDSYHQKISKGGKLFFDKYCTPEKQINFVLNYFQ</sequence>
<evidence type="ECO:0008006" key="3">
    <source>
        <dbReference type="Google" id="ProtNLM"/>
    </source>
</evidence>
<dbReference type="EMBL" id="FOVW01000007">
    <property type="protein sequence ID" value="SFO48783.1"/>
    <property type="molecule type" value="Genomic_DNA"/>
</dbReference>
<proteinExistence type="predicted"/>
<name>A0A1I5HKL9_9BACT</name>
<evidence type="ECO:0000313" key="1">
    <source>
        <dbReference type="EMBL" id="SFO48783.1"/>
    </source>
</evidence>
<accession>A0A1I5HKL9</accession>
<keyword evidence="2" id="KW-1185">Reference proteome</keyword>
<protein>
    <recommendedName>
        <fullName evidence="3">Glycosyl transferases group 1</fullName>
    </recommendedName>
</protein>